<name>A0A9Q1ITV6_SYNKA</name>
<dbReference type="EMBL" id="JAINUF010000007">
    <property type="protein sequence ID" value="KAJ8353357.1"/>
    <property type="molecule type" value="Genomic_DNA"/>
</dbReference>
<proteinExistence type="predicted"/>
<feature type="transmembrane region" description="Helical" evidence="1">
    <location>
        <begin position="21"/>
        <end position="38"/>
    </location>
</feature>
<reference evidence="2" key="1">
    <citation type="journal article" date="2023" name="Science">
        <title>Genome structures resolve the early diversification of teleost fishes.</title>
        <authorList>
            <person name="Parey E."/>
            <person name="Louis A."/>
            <person name="Montfort J."/>
            <person name="Bouchez O."/>
            <person name="Roques C."/>
            <person name="Iampietro C."/>
            <person name="Lluch J."/>
            <person name="Castinel A."/>
            <person name="Donnadieu C."/>
            <person name="Desvignes T."/>
            <person name="Floi Bucao C."/>
            <person name="Jouanno E."/>
            <person name="Wen M."/>
            <person name="Mejri S."/>
            <person name="Dirks R."/>
            <person name="Jansen H."/>
            <person name="Henkel C."/>
            <person name="Chen W.J."/>
            <person name="Zahm M."/>
            <person name="Cabau C."/>
            <person name="Klopp C."/>
            <person name="Thompson A.W."/>
            <person name="Robinson-Rechavi M."/>
            <person name="Braasch I."/>
            <person name="Lecointre G."/>
            <person name="Bobe J."/>
            <person name="Postlethwait J.H."/>
            <person name="Berthelot C."/>
            <person name="Roest Crollius H."/>
            <person name="Guiguen Y."/>
        </authorList>
    </citation>
    <scope>NUCLEOTIDE SEQUENCE</scope>
    <source>
        <strain evidence="2">WJC10195</strain>
    </source>
</reference>
<keyword evidence="1" id="KW-1133">Transmembrane helix</keyword>
<sequence>MSSSKTSSQQKHRNQNFRLDIFITLTIANIAILTSSTVENLETFIDDYFYSPCMMEDEPSKKQLRRDWSTETDDGITTIEAVSSLLEIRPTTVVSSANLMTVLEFCVATRSWVYREYRRGMRTHPWGAPVLRVSGVEVVVPILTIWRRPNRKSKIQLHREVFRPRALSLVSSLEGTMC</sequence>
<accession>A0A9Q1ITV6</accession>
<dbReference type="Proteomes" id="UP001152622">
    <property type="component" value="Chromosome 7"/>
</dbReference>
<evidence type="ECO:0000313" key="3">
    <source>
        <dbReference type="Proteomes" id="UP001152622"/>
    </source>
</evidence>
<gene>
    <name evidence="2" type="ORF">SKAU_G00209240</name>
</gene>
<protein>
    <submittedName>
        <fullName evidence="2">Uncharacterized protein</fullName>
    </submittedName>
</protein>
<organism evidence="2 3">
    <name type="scientific">Synaphobranchus kaupii</name>
    <name type="common">Kaup's arrowtooth eel</name>
    <dbReference type="NCBI Taxonomy" id="118154"/>
    <lineage>
        <taxon>Eukaryota</taxon>
        <taxon>Metazoa</taxon>
        <taxon>Chordata</taxon>
        <taxon>Craniata</taxon>
        <taxon>Vertebrata</taxon>
        <taxon>Euteleostomi</taxon>
        <taxon>Actinopterygii</taxon>
        <taxon>Neopterygii</taxon>
        <taxon>Teleostei</taxon>
        <taxon>Anguilliformes</taxon>
        <taxon>Synaphobranchidae</taxon>
        <taxon>Synaphobranchus</taxon>
    </lineage>
</organism>
<keyword evidence="3" id="KW-1185">Reference proteome</keyword>
<comment type="caution">
    <text evidence="2">The sequence shown here is derived from an EMBL/GenBank/DDBJ whole genome shotgun (WGS) entry which is preliminary data.</text>
</comment>
<keyword evidence="1" id="KW-0472">Membrane</keyword>
<keyword evidence="1" id="KW-0812">Transmembrane</keyword>
<dbReference type="OrthoDB" id="384877at2759"/>
<dbReference type="AlphaFoldDB" id="A0A9Q1ITV6"/>
<evidence type="ECO:0000256" key="1">
    <source>
        <dbReference type="SAM" id="Phobius"/>
    </source>
</evidence>
<evidence type="ECO:0000313" key="2">
    <source>
        <dbReference type="EMBL" id="KAJ8353357.1"/>
    </source>
</evidence>